<dbReference type="PANTHER" id="PTHR10605:SF56">
    <property type="entry name" value="BIFUNCTIONAL HEPARAN SULFATE N-DEACETYLASE_N-SULFOTRANSFERASE"/>
    <property type="match status" value="1"/>
</dbReference>
<comment type="caution">
    <text evidence="4">The sequence shown here is derived from an EMBL/GenBank/DDBJ whole genome shotgun (WGS) entry which is preliminary data.</text>
</comment>
<keyword evidence="1" id="KW-0808">Transferase</keyword>
<organism evidence="4 5">
    <name type="scientific">Pseudokineococcus basanitobsidens</name>
    <dbReference type="NCBI Taxonomy" id="1926649"/>
    <lineage>
        <taxon>Bacteria</taxon>
        <taxon>Bacillati</taxon>
        <taxon>Actinomycetota</taxon>
        <taxon>Actinomycetes</taxon>
        <taxon>Kineosporiales</taxon>
        <taxon>Kineosporiaceae</taxon>
        <taxon>Pseudokineococcus</taxon>
    </lineage>
</organism>
<dbReference type="Gene3D" id="3.40.50.300">
    <property type="entry name" value="P-loop containing nucleotide triphosphate hydrolases"/>
    <property type="match status" value="1"/>
</dbReference>
<gene>
    <name evidence="4" type="ORF">WDZ17_13485</name>
</gene>
<sequence>MAAREGLLRLTEVTARPTAAVRSLPDFLVVGGQRCGTTSLFKTLVQHRQISPPALRKGIHYFDVHYDEGPAWYRGHFPVRRPRLGGPRRLTGESSPYYMFHPLAGRRIADDLPDVRLLVLLRDPVERAYSAHAHESARGFETLDFEAALEQEDQRLAGEAERVLFEPGYESFHLQHHGYLSRGRYLEHLQRLEQLVGRERMHVVDSGDFFSSPEATFAPVLTFLGLPQQEGIAFERHNARARTAMPEALRARLAEHFAPADAGLAQWWGRTPSWRR</sequence>
<proteinExistence type="predicted"/>
<dbReference type="EMBL" id="JBBIAA010000020">
    <property type="protein sequence ID" value="MEJ5946305.1"/>
    <property type="molecule type" value="Genomic_DNA"/>
</dbReference>
<dbReference type="PANTHER" id="PTHR10605">
    <property type="entry name" value="HEPARAN SULFATE SULFOTRANSFERASE"/>
    <property type="match status" value="1"/>
</dbReference>
<accession>A0ABU8RML8</accession>
<evidence type="ECO:0000313" key="5">
    <source>
        <dbReference type="Proteomes" id="UP001387100"/>
    </source>
</evidence>
<dbReference type="InterPro" id="IPR037359">
    <property type="entry name" value="NST/OST"/>
</dbReference>
<dbReference type="Pfam" id="PF00685">
    <property type="entry name" value="Sulfotransfer_1"/>
    <property type="match status" value="1"/>
</dbReference>
<dbReference type="InterPro" id="IPR000863">
    <property type="entry name" value="Sulfotransferase_dom"/>
</dbReference>
<dbReference type="Proteomes" id="UP001387100">
    <property type="component" value="Unassembled WGS sequence"/>
</dbReference>
<evidence type="ECO:0000313" key="4">
    <source>
        <dbReference type="EMBL" id="MEJ5946305.1"/>
    </source>
</evidence>
<reference evidence="4 5" key="1">
    <citation type="journal article" date="2017" name="Int. J. Syst. Evol. Microbiol.">
        <title>Pseudokineococcus basanitobsidens sp. nov., isolated from volcanic rock.</title>
        <authorList>
            <person name="Lee D.W."/>
            <person name="Park M.Y."/>
            <person name="Kim J.J."/>
            <person name="Kim B.S."/>
        </authorList>
    </citation>
    <scope>NUCLEOTIDE SEQUENCE [LARGE SCALE GENOMIC DNA]</scope>
    <source>
        <strain evidence="4 5">DSM 103726</strain>
    </source>
</reference>
<dbReference type="InterPro" id="IPR027417">
    <property type="entry name" value="P-loop_NTPase"/>
</dbReference>
<evidence type="ECO:0000256" key="2">
    <source>
        <dbReference type="ARBA" id="ARBA00023180"/>
    </source>
</evidence>
<protein>
    <submittedName>
        <fullName evidence="4">Sulfotransferase domain-containing protein</fullName>
    </submittedName>
</protein>
<feature type="domain" description="Sulfotransferase" evidence="3">
    <location>
        <begin position="25"/>
        <end position="230"/>
    </location>
</feature>
<keyword evidence="5" id="KW-1185">Reference proteome</keyword>
<dbReference type="SUPFAM" id="SSF52540">
    <property type="entry name" value="P-loop containing nucleoside triphosphate hydrolases"/>
    <property type="match status" value="1"/>
</dbReference>
<keyword evidence="2" id="KW-0325">Glycoprotein</keyword>
<evidence type="ECO:0000256" key="1">
    <source>
        <dbReference type="ARBA" id="ARBA00022679"/>
    </source>
</evidence>
<name>A0ABU8RML8_9ACTN</name>
<evidence type="ECO:0000259" key="3">
    <source>
        <dbReference type="Pfam" id="PF00685"/>
    </source>
</evidence>